<evidence type="ECO:0000256" key="3">
    <source>
        <dbReference type="ARBA" id="ARBA00022475"/>
    </source>
</evidence>
<proteinExistence type="inferred from homology"/>
<dbReference type="Gene3D" id="1.10.3720.10">
    <property type="entry name" value="MetI-like"/>
    <property type="match status" value="1"/>
</dbReference>
<evidence type="ECO:0000256" key="4">
    <source>
        <dbReference type="ARBA" id="ARBA00022692"/>
    </source>
</evidence>
<dbReference type="SUPFAM" id="SSF161098">
    <property type="entry name" value="MetI-like"/>
    <property type="match status" value="1"/>
</dbReference>
<evidence type="ECO:0000256" key="1">
    <source>
        <dbReference type="ARBA" id="ARBA00004651"/>
    </source>
</evidence>
<dbReference type="GO" id="GO:0005886">
    <property type="term" value="C:plasma membrane"/>
    <property type="evidence" value="ECO:0007669"/>
    <property type="project" value="UniProtKB-SubCell"/>
</dbReference>
<name>A0A7M4DSZ1_9MICO</name>
<feature type="transmembrane region" description="Helical" evidence="7">
    <location>
        <begin position="184"/>
        <end position="205"/>
    </location>
</feature>
<feature type="transmembrane region" description="Helical" evidence="7">
    <location>
        <begin position="120"/>
        <end position="140"/>
    </location>
</feature>
<comment type="similarity">
    <text evidence="7">Belongs to the binding-protein-dependent transport system permease family.</text>
</comment>
<dbReference type="RefSeq" id="WP_231955794.1">
    <property type="nucleotide sequence ID" value="NZ_CACRYJ010000071.1"/>
</dbReference>
<evidence type="ECO:0000259" key="8">
    <source>
        <dbReference type="PROSITE" id="PS50928"/>
    </source>
</evidence>
<dbReference type="Proteomes" id="UP000419743">
    <property type="component" value="Unassembled WGS sequence"/>
</dbReference>
<reference evidence="9 10" key="1">
    <citation type="submission" date="2019-11" db="EMBL/GenBank/DDBJ databases">
        <authorList>
            <person name="Criscuolo A."/>
        </authorList>
    </citation>
    <scope>NUCLEOTIDE SEQUENCE [LARGE SCALE GENOMIC DNA]</scope>
    <source>
        <strain evidence="9">CIP111667</strain>
    </source>
</reference>
<evidence type="ECO:0000256" key="7">
    <source>
        <dbReference type="RuleBase" id="RU363032"/>
    </source>
</evidence>
<dbReference type="AlphaFoldDB" id="A0A7M4DSZ1"/>
<keyword evidence="4 7" id="KW-0812">Transmembrane</keyword>
<comment type="caution">
    <text evidence="9">The sequence shown here is derived from an EMBL/GenBank/DDBJ whole genome shotgun (WGS) entry which is preliminary data.</text>
</comment>
<evidence type="ECO:0000256" key="5">
    <source>
        <dbReference type="ARBA" id="ARBA00022989"/>
    </source>
</evidence>
<keyword evidence="2 7" id="KW-0813">Transport</keyword>
<comment type="subcellular location">
    <subcellularLocation>
        <location evidence="1 7">Cell membrane</location>
        <topology evidence="1 7">Multi-pass membrane protein</topology>
    </subcellularLocation>
</comment>
<evidence type="ECO:0000256" key="6">
    <source>
        <dbReference type="ARBA" id="ARBA00023136"/>
    </source>
</evidence>
<dbReference type="CDD" id="cd06261">
    <property type="entry name" value="TM_PBP2"/>
    <property type="match status" value="1"/>
</dbReference>
<evidence type="ECO:0000313" key="9">
    <source>
        <dbReference type="EMBL" id="VZO40585.1"/>
    </source>
</evidence>
<protein>
    <submittedName>
        <fullName evidence="9">Aliphatic sulfonates transport permease protein SsuC</fullName>
    </submittedName>
</protein>
<accession>A0A7M4DSZ1</accession>
<dbReference type="PANTHER" id="PTHR30151">
    <property type="entry name" value="ALKANE SULFONATE ABC TRANSPORTER-RELATED, MEMBRANE SUBUNIT"/>
    <property type="match status" value="1"/>
</dbReference>
<dbReference type="InterPro" id="IPR035906">
    <property type="entry name" value="MetI-like_sf"/>
</dbReference>
<feature type="domain" description="ABC transmembrane type-1" evidence="8">
    <location>
        <begin position="55"/>
        <end position="233"/>
    </location>
</feature>
<dbReference type="PANTHER" id="PTHR30151:SF20">
    <property type="entry name" value="ABC TRANSPORTER PERMEASE PROTEIN HI_0355-RELATED"/>
    <property type="match status" value="1"/>
</dbReference>
<gene>
    <name evidence="9" type="primary">ssuC_6</name>
    <name evidence="9" type="ORF">HALOF300_05293</name>
</gene>
<dbReference type="InterPro" id="IPR000515">
    <property type="entry name" value="MetI-like"/>
</dbReference>
<keyword evidence="6 7" id="KW-0472">Membrane</keyword>
<dbReference type="PROSITE" id="PS50928">
    <property type="entry name" value="ABC_TM1"/>
    <property type="match status" value="1"/>
</dbReference>
<feature type="transmembrane region" description="Helical" evidence="7">
    <location>
        <begin position="217"/>
        <end position="235"/>
    </location>
</feature>
<feature type="transmembrane region" description="Helical" evidence="7">
    <location>
        <begin position="62"/>
        <end position="81"/>
    </location>
</feature>
<dbReference type="GO" id="GO:0055085">
    <property type="term" value="P:transmembrane transport"/>
    <property type="evidence" value="ECO:0007669"/>
    <property type="project" value="InterPro"/>
</dbReference>
<evidence type="ECO:0000256" key="2">
    <source>
        <dbReference type="ARBA" id="ARBA00022448"/>
    </source>
</evidence>
<organism evidence="9 10">
    <name type="scientific">Occultella aeris</name>
    <dbReference type="NCBI Taxonomy" id="2761496"/>
    <lineage>
        <taxon>Bacteria</taxon>
        <taxon>Bacillati</taxon>
        <taxon>Actinomycetota</taxon>
        <taxon>Actinomycetes</taxon>
        <taxon>Micrococcales</taxon>
        <taxon>Ruaniaceae</taxon>
        <taxon>Occultella</taxon>
    </lineage>
</organism>
<keyword evidence="5 7" id="KW-1133">Transmembrane helix</keyword>
<dbReference type="EMBL" id="CACRYJ010000071">
    <property type="protein sequence ID" value="VZO40585.1"/>
    <property type="molecule type" value="Genomic_DNA"/>
</dbReference>
<keyword evidence="3" id="KW-1003">Cell membrane</keyword>
<feature type="transmembrane region" description="Helical" evidence="7">
    <location>
        <begin position="93"/>
        <end position="114"/>
    </location>
</feature>
<dbReference type="Pfam" id="PF00528">
    <property type="entry name" value="BPD_transp_1"/>
    <property type="match status" value="1"/>
</dbReference>
<evidence type="ECO:0000313" key="10">
    <source>
        <dbReference type="Proteomes" id="UP000419743"/>
    </source>
</evidence>
<keyword evidence="10" id="KW-1185">Reference proteome</keyword>
<sequence>MAREDLVAPVAFGALGLIAWQGLATLLPDRVLPTPTAVVSRFILELREGGLLGFAGHTLTEAVLGSLLGLVVAVPLGYLVARSRLVAAAIGPYLAASQAIPAVALAPLLVVWFGYGLLPTALLCALLVFFPIFVNTTLGLSTLDPDVIGAAKVDGAGRWRLLVHIEGPLALPALLAGIRNGFVLSVTGAVVGEFVMGGQGLGLLLSVYRDRSDVEGMFAVLVALVAIAIGVFYLIRSFERRIQWL</sequence>